<name>A0AAW2GKF8_9HYME</name>
<comment type="caution">
    <text evidence="1">The sequence shown here is derived from an EMBL/GenBank/DDBJ whole genome shotgun (WGS) entry which is preliminary data.</text>
</comment>
<organism evidence="1 2">
    <name type="scientific">Cardiocondyla obscurior</name>
    <dbReference type="NCBI Taxonomy" id="286306"/>
    <lineage>
        <taxon>Eukaryota</taxon>
        <taxon>Metazoa</taxon>
        <taxon>Ecdysozoa</taxon>
        <taxon>Arthropoda</taxon>
        <taxon>Hexapoda</taxon>
        <taxon>Insecta</taxon>
        <taxon>Pterygota</taxon>
        <taxon>Neoptera</taxon>
        <taxon>Endopterygota</taxon>
        <taxon>Hymenoptera</taxon>
        <taxon>Apocrita</taxon>
        <taxon>Aculeata</taxon>
        <taxon>Formicoidea</taxon>
        <taxon>Formicidae</taxon>
        <taxon>Myrmicinae</taxon>
        <taxon>Cardiocondyla</taxon>
    </lineage>
</organism>
<dbReference type="Proteomes" id="UP001430953">
    <property type="component" value="Unassembled WGS sequence"/>
</dbReference>
<protein>
    <submittedName>
        <fullName evidence="1">Uncharacterized protein</fullName>
    </submittedName>
</protein>
<dbReference type="EMBL" id="JADYXP020000003">
    <property type="protein sequence ID" value="KAL0128503.1"/>
    <property type="molecule type" value="Genomic_DNA"/>
</dbReference>
<evidence type="ECO:0000313" key="1">
    <source>
        <dbReference type="EMBL" id="KAL0128503.1"/>
    </source>
</evidence>
<keyword evidence="2" id="KW-1185">Reference proteome</keyword>
<proteinExistence type="predicted"/>
<reference evidence="1 2" key="1">
    <citation type="submission" date="2023-03" db="EMBL/GenBank/DDBJ databases">
        <title>High recombination rates correlate with genetic variation in Cardiocondyla obscurior ants.</title>
        <authorList>
            <person name="Errbii M."/>
        </authorList>
    </citation>
    <scope>NUCLEOTIDE SEQUENCE [LARGE SCALE GENOMIC DNA]</scope>
    <source>
        <strain evidence="1">Alpha-2009</strain>
        <tissue evidence="1">Whole body</tissue>
    </source>
</reference>
<dbReference type="AlphaFoldDB" id="A0AAW2GKF8"/>
<evidence type="ECO:0000313" key="2">
    <source>
        <dbReference type="Proteomes" id="UP001430953"/>
    </source>
</evidence>
<accession>A0AAW2GKF8</accession>
<sequence>MARICELEPCSLESGCSREHPIAVNLEASTTSAVGSRADDPGRTGALVREITVPRRLETFHFFPQIPLSSYHPLRSTKLTPPLLLSGEKLSLGLRICLRRLGVLNVGKAEGADIVCDLEALGSGLTATHLRNSFTI</sequence>
<gene>
    <name evidence="1" type="ORF">PUN28_003672</name>
</gene>